<keyword evidence="4" id="KW-0255">Endonuclease</keyword>
<dbReference type="STRING" id="1077348.A0A2G8SJP3"/>
<evidence type="ECO:0000256" key="5">
    <source>
        <dbReference type="ARBA" id="ARBA00022801"/>
    </source>
</evidence>
<dbReference type="PANTHER" id="PTHR37984:SF5">
    <property type="entry name" value="PROTEIN NYNRIN-LIKE"/>
    <property type="match status" value="1"/>
</dbReference>
<dbReference type="CDD" id="cd09274">
    <property type="entry name" value="RNase_HI_RT_Ty3"/>
    <property type="match status" value="1"/>
</dbReference>
<keyword evidence="3" id="KW-0540">Nuclease</keyword>
<accession>A0A2G8SJP3</accession>
<dbReference type="AlphaFoldDB" id="A0A2G8SJP3"/>
<dbReference type="GO" id="GO:0005634">
    <property type="term" value="C:nucleus"/>
    <property type="evidence" value="ECO:0007669"/>
    <property type="project" value="UniProtKB-ARBA"/>
</dbReference>
<dbReference type="GO" id="GO:0003964">
    <property type="term" value="F:RNA-directed DNA polymerase activity"/>
    <property type="evidence" value="ECO:0007669"/>
    <property type="project" value="UniProtKB-KW"/>
</dbReference>
<dbReference type="PANTHER" id="PTHR37984">
    <property type="entry name" value="PROTEIN CBG26694"/>
    <property type="match status" value="1"/>
</dbReference>
<sequence>MDVSGRCTVLPQGATNAVSDFVRCTRHILAEEIPEHAKIFVDDCGVKGPRTRYNDESIPENENIRRFVFEYLTTFDRVLSRFEFVGVTVSGYKLVPYTLIVHLVGSDVSQNGWHLHHGLVSKILKWPYPTNVSEVRCFLGIAGMARRWTKGFSLIARPLTALCRKSDLPFAFSDEARTAVDNLKARISSAPVLIKVDYDAANLISRPISGFPDGLVVVSVDGSKYGAGWVLYQFRDGLRHPALFGSCTYSAAESRYSQPKIELYGVFRAVKELRTRVWGIHFLLESDAQFLEQTLNDPDLPNAPMTRWVAYLQLFDYEFRHIPSEKGRAQDALSRRPPAPDDSDESDGEAHLEEFFGPSATFIEPAVPAARNSTFHPQPFGAEVAPLAASIPQHSFLAAAHSIASPALEDVADFAARHPPPQEPDWQLLATFLVTGDLPVAIRTDLDARRKFMRIALNFFVLDDRLWWRCGSALPRLVVVDAGCRRELIAAAHNDCGHRGRDATYRLLADRYYWPSMHLDVRWFIASCNACQFRSRYRSLAPLSPTISPCVFRRFACDTIHMPDGRFLLHASCTTSKWPEAVVSKRNTSSAWARFFRDLVSHFGCFPIITCDGGNEFKGAARELLERHNIAIIVASPYNPKANGIAERDGGTLMRAILKCCPAGKVSQWHKYLPAALLAVRTTTSRATNCTPYFLTYGMHCLFPFDIADRTWYCLDWHNVNSTEDLLALRIKQLTRREEDIGTAVAHLTASRQRAIDDYHRRHATRIREGTFDDGTWVLLHESWLDSQHGNKGALHWAGPFVIDSRMPGSGSYRLRELDGTLLRAAAPADRLKIFYYRDNHQSPTSLFSPTNPNHSTDSFFAQFYSPPQYQRSCNNVPRHSQLCSGAWHGRMPKFIYDGFLYLGEWTEVYRPCGLERFPTRDLVSVKYNTNIAELLAAEHPSSPSLKC</sequence>
<keyword evidence="6" id="KW-0694">RNA-binding</keyword>
<dbReference type="InterPro" id="IPR043128">
    <property type="entry name" value="Rev_trsase/Diguanyl_cyclase"/>
</dbReference>
<dbReference type="InterPro" id="IPR041373">
    <property type="entry name" value="RT_RNaseH"/>
</dbReference>
<evidence type="ECO:0000313" key="10">
    <source>
        <dbReference type="EMBL" id="PIL33947.1"/>
    </source>
</evidence>
<keyword evidence="5" id="KW-0378">Hydrolase</keyword>
<gene>
    <name evidence="10" type="ORF">GSI_03655</name>
</gene>
<evidence type="ECO:0000256" key="7">
    <source>
        <dbReference type="ARBA" id="ARBA00022918"/>
    </source>
</evidence>
<dbReference type="Pfam" id="PF17921">
    <property type="entry name" value="Integrase_H2C2"/>
    <property type="match status" value="1"/>
</dbReference>
<keyword evidence="2" id="KW-0548">Nucleotidyltransferase</keyword>
<evidence type="ECO:0000256" key="3">
    <source>
        <dbReference type="ARBA" id="ARBA00022722"/>
    </source>
</evidence>
<evidence type="ECO:0000259" key="9">
    <source>
        <dbReference type="PROSITE" id="PS50994"/>
    </source>
</evidence>
<feature type="domain" description="Integrase catalytic" evidence="9">
    <location>
        <begin position="541"/>
        <end position="700"/>
    </location>
</feature>
<feature type="region of interest" description="Disordered" evidence="8">
    <location>
        <begin position="326"/>
        <end position="349"/>
    </location>
</feature>
<evidence type="ECO:0000256" key="8">
    <source>
        <dbReference type="SAM" id="MobiDB-lite"/>
    </source>
</evidence>
<dbReference type="Gene3D" id="3.30.70.270">
    <property type="match status" value="1"/>
</dbReference>
<dbReference type="SUPFAM" id="SSF56672">
    <property type="entry name" value="DNA/RNA polymerases"/>
    <property type="match status" value="1"/>
</dbReference>
<comment type="caution">
    <text evidence="10">The sequence shown here is derived from an EMBL/GenBank/DDBJ whole genome shotgun (WGS) entry which is preliminary data.</text>
</comment>
<reference evidence="10 11" key="1">
    <citation type="journal article" date="2015" name="Sci. Rep.">
        <title>Chromosome-level genome map provides insights into diverse defense mechanisms in the medicinal fungus Ganoderma sinense.</title>
        <authorList>
            <person name="Zhu Y."/>
            <person name="Xu J."/>
            <person name="Sun C."/>
            <person name="Zhou S."/>
            <person name="Xu H."/>
            <person name="Nelson D.R."/>
            <person name="Qian J."/>
            <person name="Song J."/>
            <person name="Luo H."/>
            <person name="Xiang L."/>
            <person name="Li Y."/>
            <person name="Xu Z."/>
            <person name="Ji A."/>
            <person name="Wang L."/>
            <person name="Lu S."/>
            <person name="Hayward A."/>
            <person name="Sun W."/>
            <person name="Li X."/>
            <person name="Schwartz D.C."/>
            <person name="Wang Y."/>
            <person name="Chen S."/>
        </authorList>
    </citation>
    <scope>NUCLEOTIDE SEQUENCE [LARGE SCALE GENOMIC DNA]</scope>
    <source>
        <strain evidence="10 11">ZZ0214-1</strain>
    </source>
</reference>
<evidence type="ECO:0000256" key="2">
    <source>
        <dbReference type="ARBA" id="ARBA00022695"/>
    </source>
</evidence>
<keyword evidence="11" id="KW-1185">Reference proteome</keyword>
<dbReference type="Gene3D" id="1.10.340.70">
    <property type="match status" value="1"/>
</dbReference>
<dbReference type="SUPFAM" id="SSF53098">
    <property type="entry name" value="Ribonuclease H-like"/>
    <property type="match status" value="1"/>
</dbReference>
<dbReference type="InterPro" id="IPR050951">
    <property type="entry name" value="Retrovirus_Pol_polyprotein"/>
</dbReference>
<name>A0A2G8SJP3_9APHY</name>
<evidence type="ECO:0000256" key="6">
    <source>
        <dbReference type="ARBA" id="ARBA00022884"/>
    </source>
</evidence>
<dbReference type="InterPro" id="IPR041588">
    <property type="entry name" value="Integrase_H2C2"/>
</dbReference>
<evidence type="ECO:0000313" key="11">
    <source>
        <dbReference type="Proteomes" id="UP000230002"/>
    </source>
</evidence>
<keyword evidence="1" id="KW-0808">Transferase</keyword>
<evidence type="ECO:0000256" key="4">
    <source>
        <dbReference type="ARBA" id="ARBA00022759"/>
    </source>
</evidence>
<dbReference type="InterPro" id="IPR036397">
    <property type="entry name" value="RNaseH_sf"/>
</dbReference>
<dbReference type="GO" id="GO:0015074">
    <property type="term" value="P:DNA integration"/>
    <property type="evidence" value="ECO:0007669"/>
    <property type="project" value="InterPro"/>
</dbReference>
<proteinExistence type="predicted"/>
<organism evidence="10 11">
    <name type="scientific">Ganoderma sinense ZZ0214-1</name>
    <dbReference type="NCBI Taxonomy" id="1077348"/>
    <lineage>
        <taxon>Eukaryota</taxon>
        <taxon>Fungi</taxon>
        <taxon>Dikarya</taxon>
        <taxon>Basidiomycota</taxon>
        <taxon>Agaricomycotina</taxon>
        <taxon>Agaricomycetes</taxon>
        <taxon>Polyporales</taxon>
        <taxon>Polyporaceae</taxon>
        <taxon>Ganoderma</taxon>
    </lineage>
</organism>
<dbReference type="GO" id="GO:0003723">
    <property type="term" value="F:RNA binding"/>
    <property type="evidence" value="ECO:0007669"/>
    <property type="project" value="UniProtKB-KW"/>
</dbReference>
<dbReference type="InterPro" id="IPR012337">
    <property type="entry name" value="RNaseH-like_sf"/>
</dbReference>
<dbReference type="Gene3D" id="3.30.420.10">
    <property type="entry name" value="Ribonuclease H-like superfamily/Ribonuclease H"/>
    <property type="match status" value="1"/>
</dbReference>
<keyword evidence="7" id="KW-0695">RNA-directed DNA polymerase</keyword>
<dbReference type="GO" id="GO:0016787">
    <property type="term" value="F:hydrolase activity"/>
    <property type="evidence" value="ECO:0007669"/>
    <property type="project" value="UniProtKB-KW"/>
</dbReference>
<dbReference type="InterPro" id="IPR001584">
    <property type="entry name" value="Integrase_cat-core"/>
</dbReference>
<dbReference type="EMBL" id="AYKW01000006">
    <property type="protein sequence ID" value="PIL33947.1"/>
    <property type="molecule type" value="Genomic_DNA"/>
</dbReference>
<evidence type="ECO:0000256" key="1">
    <source>
        <dbReference type="ARBA" id="ARBA00022679"/>
    </source>
</evidence>
<dbReference type="InterPro" id="IPR043502">
    <property type="entry name" value="DNA/RNA_pol_sf"/>
</dbReference>
<dbReference type="Proteomes" id="UP000230002">
    <property type="component" value="Unassembled WGS sequence"/>
</dbReference>
<dbReference type="PROSITE" id="PS50994">
    <property type="entry name" value="INTEGRASE"/>
    <property type="match status" value="1"/>
</dbReference>
<protein>
    <recommendedName>
        <fullName evidence="9">Integrase catalytic domain-containing protein</fullName>
    </recommendedName>
</protein>
<dbReference type="OrthoDB" id="2732387at2759"/>
<dbReference type="Pfam" id="PF17917">
    <property type="entry name" value="RT_RNaseH"/>
    <property type="match status" value="1"/>
</dbReference>
<dbReference type="GO" id="GO:0004519">
    <property type="term" value="F:endonuclease activity"/>
    <property type="evidence" value="ECO:0007669"/>
    <property type="project" value="UniProtKB-KW"/>
</dbReference>